<keyword evidence="10" id="KW-0863">Zinc-finger</keyword>
<comment type="catalytic activity">
    <reaction evidence="7">
        <text>a very long-chain fatty acid + ATP + CoA = a very long-chain fatty acyl-CoA + AMP + diphosphate</text>
        <dbReference type="Rhea" id="RHEA:54536"/>
        <dbReference type="ChEBI" id="CHEBI:30616"/>
        <dbReference type="ChEBI" id="CHEBI:33019"/>
        <dbReference type="ChEBI" id="CHEBI:57287"/>
        <dbReference type="ChEBI" id="CHEBI:58950"/>
        <dbReference type="ChEBI" id="CHEBI:138261"/>
        <dbReference type="ChEBI" id="CHEBI:456215"/>
    </reaction>
    <physiologicalReaction direction="left-to-right" evidence="7">
        <dbReference type="Rhea" id="RHEA:54537"/>
    </physiologicalReaction>
</comment>
<dbReference type="Gene3D" id="3.30.710.10">
    <property type="entry name" value="Potassium Channel Kv1.1, Chain A"/>
    <property type="match status" value="1"/>
</dbReference>
<dbReference type="SUPFAM" id="SSF57667">
    <property type="entry name" value="beta-beta-alpha zinc fingers"/>
    <property type="match status" value="1"/>
</dbReference>
<comment type="catalytic activity">
    <reaction evidence="9">
        <text>tetracosanoate + ATP + CoA = tetracosanoyl-CoA + AMP + diphosphate</text>
        <dbReference type="Rhea" id="RHEA:33639"/>
        <dbReference type="ChEBI" id="CHEBI:30616"/>
        <dbReference type="ChEBI" id="CHEBI:31014"/>
        <dbReference type="ChEBI" id="CHEBI:33019"/>
        <dbReference type="ChEBI" id="CHEBI:57287"/>
        <dbReference type="ChEBI" id="CHEBI:65052"/>
        <dbReference type="ChEBI" id="CHEBI:456215"/>
    </reaction>
    <physiologicalReaction direction="left-to-right" evidence="9">
        <dbReference type="Rhea" id="RHEA:33640"/>
    </physiologicalReaction>
</comment>
<dbReference type="SUPFAM" id="SSF54695">
    <property type="entry name" value="POZ domain"/>
    <property type="match status" value="1"/>
</dbReference>
<evidence type="ECO:0000313" key="15">
    <source>
        <dbReference type="Ensembl" id="ENSCAFP00040003893.1"/>
    </source>
</evidence>
<feature type="region of interest" description="Disordered" evidence="11">
    <location>
        <begin position="178"/>
        <end position="257"/>
    </location>
</feature>
<dbReference type="PROSITE" id="PS00028">
    <property type="entry name" value="ZINC_FINGER_C2H2_1"/>
    <property type="match status" value="1"/>
</dbReference>
<dbReference type="Pfam" id="PF13193">
    <property type="entry name" value="AMP-binding_C"/>
    <property type="match status" value="1"/>
</dbReference>
<dbReference type="CDD" id="cd18229">
    <property type="entry name" value="BTB_POZ_ZBTB45"/>
    <property type="match status" value="1"/>
</dbReference>
<dbReference type="Gene3D" id="3.30.300.30">
    <property type="match status" value="1"/>
</dbReference>
<dbReference type="PROSITE" id="PS00455">
    <property type="entry name" value="AMP_BINDING"/>
    <property type="match status" value="1"/>
</dbReference>
<dbReference type="Ensembl" id="ENSCAFT00040004533.1">
    <property type="protein sequence ID" value="ENSCAFP00040003893.1"/>
    <property type="gene ID" value="ENSCAFG00040002380.1"/>
</dbReference>
<dbReference type="Proteomes" id="UP000694542">
    <property type="component" value="Chromosome 1"/>
</dbReference>
<protein>
    <recommendedName>
        <fullName evidence="6">long-chain-fatty-acid--CoA ligase</fullName>
        <ecNumber evidence="6">6.2.1.3</ecNumber>
    </recommendedName>
    <alternativeName>
        <fullName evidence="8">Long-chain-fatty-acid--CoA ligase</fullName>
    </alternativeName>
</protein>
<evidence type="ECO:0000313" key="14">
    <source>
        <dbReference type="Ensembl" id="ENSCAFP00000003414.5"/>
    </source>
</evidence>
<evidence type="ECO:0000256" key="2">
    <source>
        <dbReference type="ARBA" id="ARBA00022598"/>
    </source>
</evidence>
<dbReference type="InterPro" id="IPR042099">
    <property type="entry name" value="ANL_N_sf"/>
</dbReference>
<dbReference type="GO" id="GO:0006869">
    <property type="term" value="P:lipid transport"/>
    <property type="evidence" value="ECO:0007669"/>
    <property type="project" value="UniProtKB-KW"/>
</dbReference>
<dbReference type="InterPro" id="IPR036236">
    <property type="entry name" value="Znf_C2H2_sf"/>
</dbReference>
<gene>
    <name evidence="14" type="primary">SLC27A5</name>
</gene>
<dbReference type="PROSITE" id="PS50157">
    <property type="entry name" value="ZINC_FINGER_C2H2_2"/>
    <property type="match status" value="1"/>
</dbReference>
<dbReference type="GO" id="GO:0004467">
    <property type="term" value="F:long-chain fatty acid-CoA ligase activity"/>
    <property type="evidence" value="ECO:0007669"/>
    <property type="project" value="UniProtKB-EC"/>
</dbReference>
<dbReference type="InterPro" id="IPR000873">
    <property type="entry name" value="AMP-dep_synth/lig_dom"/>
</dbReference>
<feature type="region of interest" description="Disordered" evidence="11">
    <location>
        <begin position="342"/>
        <end position="423"/>
    </location>
</feature>
<dbReference type="InterPro" id="IPR045851">
    <property type="entry name" value="AMP-bd_C_sf"/>
</dbReference>
<name>A0A8C0PTP5_CANLF</name>
<evidence type="ECO:0000259" key="12">
    <source>
        <dbReference type="PROSITE" id="PS50097"/>
    </source>
</evidence>
<dbReference type="Proteomes" id="UP000002254">
    <property type="component" value="Chromosome 1"/>
</dbReference>
<evidence type="ECO:0000256" key="8">
    <source>
        <dbReference type="ARBA" id="ARBA00041297"/>
    </source>
</evidence>
<dbReference type="GO" id="GO:0008270">
    <property type="term" value="F:zinc ion binding"/>
    <property type="evidence" value="ECO:0007669"/>
    <property type="project" value="UniProtKB-KW"/>
</dbReference>
<reference evidence="14 16" key="1">
    <citation type="journal article" date="2005" name="Nature">
        <title>Genome sequence, comparative analysis and haplotype structure of the domestic dog.</title>
        <authorList>
            <consortium name="Broad Sequencing Platform"/>
            <person name="Lindblad-Toh K."/>
            <person name="Wade C.M."/>
            <person name="Mikkelsen T.S."/>
            <person name="Karlsson E.K."/>
            <person name="Jaffe D.B."/>
            <person name="Kamal M."/>
            <person name="Clamp M."/>
            <person name="Chang J.L."/>
            <person name="Kulbokas E.J. III"/>
            <person name="Zody M.C."/>
            <person name="Mauceli E."/>
            <person name="Xie X."/>
            <person name="Breen M."/>
            <person name="Wayne R.K."/>
            <person name="Ostrander E.A."/>
            <person name="Ponting C.P."/>
            <person name="Galibert F."/>
            <person name="Smith D.R."/>
            <person name="DeJong P.J."/>
            <person name="Kirkness E."/>
            <person name="Alvarez P."/>
            <person name="Biagi T."/>
            <person name="Brockman W."/>
            <person name="Butler J."/>
            <person name="Chin C.W."/>
            <person name="Cook A."/>
            <person name="Cuff J."/>
            <person name="Daly M.J."/>
            <person name="DeCaprio D."/>
            <person name="Gnerre S."/>
            <person name="Grabherr M."/>
            <person name="Kellis M."/>
            <person name="Kleber M."/>
            <person name="Bardeleben C."/>
            <person name="Goodstadt L."/>
            <person name="Heger A."/>
            <person name="Hitte C."/>
            <person name="Kim L."/>
            <person name="Koepfli K.P."/>
            <person name="Parker H.G."/>
            <person name="Pollinger J.P."/>
            <person name="Searle S.M."/>
            <person name="Sutter N.B."/>
            <person name="Thomas R."/>
            <person name="Webber C."/>
            <person name="Baldwin J."/>
            <person name="Abebe A."/>
            <person name="Abouelleil A."/>
            <person name="Aftuck L."/>
            <person name="Ait-Zahra M."/>
            <person name="Aldredge T."/>
            <person name="Allen N."/>
            <person name="An P."/>
            <person name="Anderson S."/>
            <person name="Antoine C."/>
            <person name="Arachchi H."/>
            <person name="Aslam A."/>
            <person name="Ayotte L."/>
            <person name="Bachantsang P."/>
            <person name="Barry A."/>
            <person name="Bayul T."/>
            <person name="Benamara M."/>
            <person name="Berlin A."/>
            <person name="Bessette D."/>
            <person name="Blitshteyn B."/>
            <person name="Bloom T."/>
            <person name="Blye J."/>
            <person name="Boguslavskiy L."/>
            <person name="Bonnet C."/>
            <person name="Boukhgalter B."/>
            <person name="Brown A."/>
            <person name="Cahill P."/>
            <person name="Calixte N."/>
            <person name="Camarata J."/>
            <person name="Cheshatsang Y."/>
            <person name="Chu J."/>
            <person name="Citroen M."/>
            <person name="Collymore A."/>
            <person name="Cooke P."/>
            <person name="Dawoe T."/>
            <person name="Daza R."/>
            <person name="Decktor K."/>
            <person name="DeGray S."/>
            <person name="Dhargay N."/>
            <person name="Dooley K."/>
            <person name="Dooley K."/>
            <person name="Dorje P."/>
            <person name="Dorjee K."/>
            <person name="Dorris L."/>
            <person name="Duffey N."/>
            <person name="Dupes A."/>
            <person name="Egbiremolen O."/>
            <person name="Elong R."/>
            <person name="Falk J."/>
            <person name="Farina A."/>
            <person name="Faro S."/>
            <person name="Ferguson D."/>
            <person name="Ferreira P."/>
            <person name="Fisher S."/>
            <person name="FitzGerald M."/>
            <person name="Foley K."/>
            <person name="Foley C."/>
            <person name="Franke A."/>
            <person name="Friedrich D."/>
            <person name="Gage D."/>
            <person name="Garber M."/>
            <person name="Gearin G."/>
            <person name="Giannoukos G."/>
            <person name="Goode T."/>
            <person name="Goyette A."/>
            <person name="Graham J."/>
            <person name="Grandbois E."/>
            <person name="Gyaltsen K."/>
            <person name="Hafez N."/>
            <person name="Hagopian D."/>
            <person name="Hagos B."/>
            <person name="Hall J."/>
            <person name="Healy C."/>
            <person name="Hegarty R."/>
            <person name="Honan T."/>
            <person name="Horn A."/>
            <person name="Houde N."/>
            <person name="Hughes L."/>
            <person name="Hunnicutt L."/>
            <person name="Husby M."/>
            <person name="Jester B."/>
            <person name="Jones C."/>
            <person name="Kamat A."/>
            <person name="Kanga B."/>
            <person name="Kells C."/>
            <person name="Khazanovich D."/>
            <person name="Kieu A.C."/>
            <person name="Kisner P."/>
            <person name="Kumar M."/>
            <person name="Lance K."/>
            <person name="Landers T."/>
            <person name="Lara M."/>
            <person name="Lee W."/>
            <person name="Leger J.P."/>
            <person name="Lennon N."/>
            <person name="Leuper L."/>
            <person name="LeVine S."/>
            <person name="Liu J."/>
            <person name="Liu X."/>
            <person name="Lokyitsang Y."/>
            <person name="Lokyitsang T."/>
            <person name="Lui A."/>
            <person name="Macdonald J."/>
            <person name="Major J."/>
            <person name="Marabella R."/>
            <person name="Maru K."/>
            <person name="Matthews C."/>
            <person name="McDonough S."/>
            <person name="Mehta T."/>
            <person name="Meldrim J."/>
            <person name="Melnikov A."/>
            <person name="Meneus L."/>
            <person name="Mihalev A."/>
            <person name="Mihova T."/>
            <person name="Miller K."/>
            <person name="Mittelman R."/>
            <person name="Mlenga V."/>
            <person name="Mulrain L."/>
            <person name="Munson G."/>
            <person name="Navidi A."/>
            <person name="Naylor J."/>
            <person name="Nguyen T."/>
            <person name="Nguyen N."/>
            <person name="Nguyen C."/>
            <person name="Nguyen T."/>
            <person name="Nicol R."/>
            <person name="Norbu N."/>
            <person name="Norbu C."/>
            <person name="Novod N."/>
            <person name="Nyima T."/>
            <person name="Olandt P."/>
            <person name="O'Neill B."/>
            <person name="O'Neill K."/>
            <person name="Osman S."/>
            <person name="Oyono L."/>
            <person name="Patti C."/>
            <person name="Perrin D."/>
            <person name="Phunkhang P."/>
            <person name="Pierre F."/>
            <person name="Priest M."/>
            <person name="Rachupka A."/>
            <person name="Raghuraman S."/>
            <person name="Rameau R."/>
            <person name="Ray V."/>
            <person name="Raymond C."/>
            <person name="Rege F."/>
            <person name="Rise C."/>
            <person name="Rogers J."/>
            <person name="Rogov P."/>
            <person name="Sahalie J."/>
            <person name="Settipalli S."/>
            <person name="Sharpe T."/>
            <person name="Shea T."/>
            <person name="Sheehan M."/>
            <person name="Sherpa N."/>
            <person name="Shi J."/>
            <person name="Shih D."/>
            <person name="Sloan J."/>
            <person name="Smith C."/>
            <person name="Sparrow T."/>
            <person name="Stalker J."/>
            <person name="Stange-Thomann N."/>
            <person name="Stavropoulos S."/>
            <person name="Stone C."/>
            <person name="Stone S."/>
            <person name="Sykes S."/>
            <person name="Tchuinga P."/>
            <person name="Tenzing P."/>
            <person name="Tesfaye S."/>
            <person name="Thoulutsang D."/>
            <person name="Thoulutsang Y."/>
            <person name="Topham K."/>
            <person name="Topping I."/>
            <person name="Tsamla T."/>
            <person name="Vassiliev H."/>
            <person name="Venkataraman V."/>
            <person name="Vo A."/>
            <person name="Wangchuk T."/>
            <person name="Wangdi T."/>
            <person name="Weiand M."/>
            <person name="Wilkinson J."/>
            <person name="Wilson A."/>
            <person name="Yadav S."/>
            <person name="Yang S."/>
            <person name="Yang X."/>
            <person name="Young G."/>
            <person name="Yu Q."/>
            <person name="Zainoun J."/>
            <person name="Zembek L."/>
            <person name="Zimmer A."/>
            <person name="Lander E.S."/>
        </authorList>
    </citation>
    <scope>NUCLEOTIDE SEQUENCE [LARGE SCALE GENOMIC DNA]</scope>
    <source>
        <strain evidence="14">Boxer</strain>
    </source>
</reference>
<evidence type="ECO:0000256" key="5">
    <source>
        <dbReference type="ARBA" id="ARBA00023098"/>
    </source>
</evidence>
<evidence type="ECO:0000256" key="10">
    <source>
        <dbReference type="PROSITE-ProRule" id="PRU00042"/>
    </source>
</evidence>
<evidence type="ECO:0000256" key="11">
    <source>
        <dbReference type="SAM" id="MobiDB-lite"/>
    </source>
</evidence>
<dbReference type="InterPro" id="IPR025110">
    <property type="entry name" value="AMP-bd_C"/>
</dbReference>
<keyword evidence="5" id="KW-0443">Lipid metabolism</keyword>
<accession>A0A8C0PTP5</accession>
<dbReference type="AlphaFoldDB" id="A0A8C0PTP5"/>
<dbReference type="Pfam" id="PF00651">
    <property type="entry name" value="BTB"/>
    <property type="match status" value="1"/>
</dbReference>
<feature type="compositionally biased region" description="Pro residues" evidence="11">
    <location>
        <begin position="357"/>
        <end position="373"/>
    </location>
</feature>
<dbReference type="PANTHER" id="PTHR43107">
    <property type="entry name" value="LONG-CHAIN FATTY ACID TRANSPORT PROTEIN"/>
    <property type="match status" value="1"/>
</dbReference>
<keyword evidence="10" id="KW-0862">Zinc</keyword>
<evidence type="ECO:0000256" key="7">
    <source>
        <dbReference type="ARBA" id="ARBA00036527"/>
    </source>
</evidence>
<organism evidence="15 17">
    <name type="scientific">Canis lupus familiaris</name>
    <name type="common">Dog</name>
    <name type="synonym">Canis familiaris</name>
    <dbReference type="NCBI Taxonomy" id="9615"/>
    <lineage>
        <taxon>Eukaryota</taxon>
        <taxon>Metazoa</taxon>
        <taxon>Chordata</taxon>
        <taxon>Craniata</taxon>
        <taxon>Vertebrata</taxon>
        <taxon>Euteleostomi</taxon>
        <taxon>Mammalia</taxon>
        <taxon>Eutheria</taxon>
        <taxon>Laurasiatheria</taxon>
        <taxon>Carnivora</taxon>
        <taxon>Caniformia</taxon>
        <taxon>Canidae</taxon>
        <taxon>Canis</taxon>
    </lineage>
</organism>
<evidence type="ECO:0000313" key="17">
    <source>
        <dbReference type="Proteomes" id="UP000694542"/>
    </source>
</evidence>
<feature type="compositionally biased region" description="Pro residues" evidence="11">
    <location>
        <begin position="389"/>
        <end position="401"/>
    </location>
</feature>
<keyword evidence="3" id="KW-0276">Fatty acid metabolism</keyword>
<evidence type="ECO:0000256" key="1">
    <source>
        <dbReference type="ARBA" id="ARBA00006432"/>
    </source>
</evidence>
<dbReference type="Ensembl" id="ENSCAFT00000003690.5">
    <property type="protein sequence ID" value="ENSCAFP00000003414.5"/>
    <property type="gene ID" value="ENSCAFG00000002356.5"/>
</dbReference>
<reference evidence="15" key="2">
    <citation type="submission" date="2018-10" db="EMBL/GenBank/DDBJ databases">
        <title>De novo assembly of a Great Dane genome.</title>
        <authorList>
            <person name="Kidd J.M."/>
            <person name="Pendleton A.L."/>
            <person name="Shen F."/>
            <person name="Emery S."/>
        </authorList>
    </citation>
    <scope>NUCLEOTIDE SEQUENCE [LARGE SCALE GENOMIC DNA]</scope>
    <source>
        <strain evidence="15">Great Dane</strain>
    </source>
</reference>
<dbReference type="PANTHER" id="PTHR43107:SF25">
    <property type="entry name" value="LONG-CHAIN FATTY ACID TRANSPORT PROTEIN 5"/>
    <property type="match status" value="1"/>
</dbReference>
<reference evidence="15" key="3">
    <citation type="submission" date="2025-05" db="UniProtKB">
        <authorList>
            <consortium name="Ensembl"/>
        </authorList>
    </citation>
    <scope>IDENTIFICATION</scope>
</reference>
<dbReference type="SMART" id="SM00355">
    <property type="entry name" value="ZnF_C2H2"/>
    <property type="match status" value="1"/>
</dbReference>
<dbReference type="SUPFAM" id="SSF56801">
    <property type="entry name" value="Acetyl-CoA synthetase-like"/>
    <property type="match status" value="1"/>
</dbReference>
<evidence type="ECO:0000256" key="3">
    <source>
        <dbReference type="ARBA" id="ARBA00022832"/>
    </source>
</evidence>
<evidence type="ECO:0000256" key="6">
    <source>
        <dbReference type="ARBA" id="ARBA00026121"/>
    </source>
</evidence>
<dbReference type="OrthoDB" id="288590at2759"/>
<dbReference type="InterPro" id="IPR013087">
    <property type="entry name" value="Znf_C2H2_type"/>
</dbReference>
<feature type="domain" description="BTB" evidence="12">
    <location>
        <begin position="50"/>
        <end position="113"/>
    </location>
</feature>
<dbReference type="FunFam" id="3.30.300.30:FF:000002">
    <property type="entry name" value="Long-chain fatty acid transport protein 1"/>
    <property type="match status" value="1"/>
</dbReference>
<keyword evidence="4" id="KW-0813">Transport</keyword>
<dbReference type="SMART" id="SM00225">
    <property type="entry name" value="BTB"/>
    <property type="match status" value="1"/>
</dbReference>
<evidence type="ECO:0000313" key="16">
    <source>
        <dbReference type="Proteomes" id="UP000002254"/>
    </source>
</evidence>
<dbReference type="Gene3D" id="3.40.50.12780">
    <property type="entry name" value="N-terminal domain of ligase-like"/>
    <property type="match status" value="1"/>
</dbReference>
<evidence type="ECO:0000259" key="13">
    <source>
        <dbReference type="PROSITE" id="PS50157"/>
    </source>
</evidence>
<dbReference type="InterPro" id="IPR020845">
    <property type="entry name" value="AMP-binding_CS"/>
</dbReference>
<dbReference type="PROSITE" id="PS50097">
    <property type="entry name" value="BTB"/>
    <property type="match status" value="1"/>
</dbReference>
<keyword evidence="4" id="KW-0445">Lipid transport</keyword>
<evidence type="ECO:0000256" key="9">
    <source>
        <dbReference type="ARBA" id="ARBA00048666"/>
    </source>
</evidence>
<dbReference type="Pfam" id="PF00501">
    <property type="entry name" value="AMP-binding"/>
    <property type="match status" value="1"/>
</dbReference>
<dbReference type="InterPro" id="IPR011333">
    <property type="entry name" value="SKP1/BTB/POZ_sf"/>
</dbReference>
<sequence>MGQGPRLTSPHPPHPVQMAAAEAVHHIHLQNFSRSLLETLNGQRLGGHFCDVTVRIREASLRAHRCVLAAGSPFFQDKLLLGHSEIRVPPVVPAQTVRQLVEFLYSGSLVVAQGEALQVLTAASVLRIQTVIDECTQIIARARAPVPGAPAPLPTPVPPPLAPAQLRHRLRHLLAARPPGHTGAAHSRKQRQPARLQLPAPTAPTKTEGSDVDPSLPAAPDDGGDGDEETDDETDGEDGEGGGPGEGQAPPTFPDCAAAGFLTAAPASACEEPPAPAGLSDYGGGPGRDFLRGASAAEDVFQESYVPAWQDEDGTAAEACATENPAPPDCVLSGSHAPGVKTPGPPVSLFPFHLGAPGPPAQPPPAPSGPAPALPSAFYPALQPDAAPSAPPGEAPAPPAAPAAAPSATPARPPGTAEPPAYECSHCRKTFSSRKNYTKHMFIHSDLQENLEEVLPKLQAENIRCFYLSQSSPTPGVGALGAALDVAPTDPVPTDLRAGITPQSPALFIYTSGTTGLPKPAIVTHERLLQMCKMLSLCGGTADDVVYTVLPLYHVTGLILGVLSCLELGATCVLAPKFSASRFWDNCRQHGVTVILYVGEVLRYLCNTPQRPEDRTHTVRLAMGNGLRADVWQSFQQRFGPIQILEIYGSTEGNIGFINYPGRCGALGKMSCFLRMLSPFELVQFDTDAEEPVRDNRGFCVPVGPGEAGLLLTQVLRHQPFLGYRGARELSERKLVRDVRRKGDVYFNTGDVLAMDEEGFLYFRDRLGDTFRWKGENVSTREVESVLSLVDFLQEVNVYGVSVPGCEGKVGMAAVQLAPGQTFDGQRMYQHVRTWLPAYAAPHFIRIQDTLAITSTFKLVKSRLVREGFNVGVITDPLFVLDNQAKAFRPLTVDMYQAVCNGTWRL</sequence>
<feature type="domain" description="C2H2-type" evidence="13">
    <location>
        <begin position="422"/>
        <end position="449"/>
    </location>
</feature>
<evidence type="ECO:0000256" key="4">
    <source>
        <dbReference type="ARBA" id="ARBA00023055"/>
    </source>
</evidence>
<keyword evidence="10" id="KW-0479">Metal-binding</keyword>
<dbReference type="EC" id="6.2.1.3" evidence="6"/>
<dbReference type="InterPro" id="IPR000210">
    <property type="entry name" value="BTB/POZ_dom"/>
</dbReference>
<proteinExistence type="inferred from homology"/>
<comment type="similarity">
    <text evidence="1">Belongs to the ATP-dependent AMP-binding enzyme family.</text>
</comment>
<feature type="compositionally biased region" description="Acidic residues" evidence="11">
    <location>
        <begin position="222"/>
        <end position="240"/>
    </location>
</feature>
<keyword evidence="2" id="KW-0436">Ligase</keyword>